<dbReference type="InterPro" id="IPR036188">
    <property type="entry name" value="FAD/NAD-bd_sf"/>
</dbReference>
<name>A0ABS9DB00_9ALTE</name>
<dbReference type="InterPro" id="IPR006905">
    <property type="entry name" value="Flavin_halogenase"/>
</dbReference>
<gene>
    <name evidence="1" type="ORF">L0668_15685</name>
</gene>
<protein>
    <submittedName>
        <fullName evidence="1">Tryptophan 7-halogenase</fullName>
    </submittedName>
</protein>
<dbReference type="EMBL" id="JAKGAS010000009">
    <property type="protein sequence ID" value="MCF2949562.1"/>
    <property type="molecule type" value="Genomic_DNA"/>
</dbReference>
<comment type="caution">
    <text evidence="1">The sequence shown here is derived from an EMBL/GenBank/DDBJ whole genome shotgun (WGS) entry which is preliminary data.</text>
</comment>
<accession>A0ABS9DB00</accession>
<dbReference type="Pfam" id="PF04820">
    <property type="entry name" value="Trp_halogenase"/>
    <property type="match status" value="1"/>
</dbReference>
<sequence>MTKSNSINVGSASKQNLPIKNIVIVGADVIGWSAAVALARGLGGQNVNITILDTKSDHAAPNKSLHASEHIFDFHRLLGIQDKNLLMHGHMKLNLGAKFHAFNRENQAAGDFVLGCDRAMPSFCSIELHQVLAWLGLNDPEKYSISCAAINSNLLAIPTKQTGTMSASFSPSVNLDGDAYLQFMQGAAKHLAIKIVQADIKDLEQDPENGFVTQITLSSGQILDVDLLLDNSQLNPALQVLSCQRDYINCGEYLPFDSVLSGFEPTQTAASPFQQFYGVEGGWIEITTHSNLRNITLHYSSQLFQDEAAKQVILSHIPNVQGVSLTRKIARYLTKPLDKNCLTIGQAAGYLGTSPISSLVLMQRTLSKLLELFPSKLCLPQNTAELNKRILKDYQEALHYTALMIPFSEQVQENAEMQRYSWHLSIDQLPPELKHKVELFQSSGRIGSELNPLISRDAWLNLLKHKVKNRHAYEPVLHALDKHKAAQFIEQLGLQIEQSISRYRPYS</sequence>
<organism evidence="1 2">
    <name type="scientific">Paraglaciecola algarum</name>
    <dbReference type="NCBI Taxonomy" id="3050085"/>
    <lineage>
        <taxon>Bacteria</taxon>
        <taxon>Pseudomonadati</taxon>
        <taxon>Pseudomonadota</taxon>
        <taxon>Gammaproteobacteria</taxon>
        <taxon>Alteromonadales</taxon>
        <taxon>Alteromonadaceae</taxon>
        <taxon>Paraglaciecola</taxon>
    </lineage>
</organism>
<keyword evidence="2" id="KW-1185">Reference proteome</keyword>
<reference evidence="1 2" key="1">
    <citation type="submission" date="2022-01" db="EMBL/GenBank/DDBJ databases">
        <title>Paraglaciecola sp. G1-23.</title>
        <authorList>
            <person name="Jin M.S."/>
            <person name="Han D.M."/>
            <person name="Kim H.M."/>
            <person name="Jeon C.O."/>
        </authorList>
    </citation>
    <scope>NUCLEOTIDE SEQUENCE [LARGE SCALE GENOMIC DNA]</scope>
    <source>
        <strain evidence="1 2">G1-23</strain>
    </source>
</reference>
<evidence type="ECO:0000313" key="2">
    <source>
        <dbReference type="Proteomes" id="UP001521137"/>
    </source>
</evidence>
<evidence type="ECO:0000313" key="1">
    <source>
        <dbReference type="EMBL" id="MCF2949562.1"/>
    </source>
</evidence>
<dbReference type="Proteomes" id="UP001521137">
    <property type="component" value="Unassembled WGS sequence"/>
</dbReference>
<dbReference type="SUPFAM" id="SSF51905">
    <property type="entry name" value="FAD/NAD(P)-binding domain"/>
    <property type="match status" value="1"/>
</dbReference>
<proteinExistence type="predicted"/>
<dbReference type="Gene3D" id="3.50.50.60">
    <property type="entry name" value="FAD/NAD(P)-binding domain"/>
    <property type="match status" value="1"/>
</dbReference>
<dbReference type="RefSeq" id="WP_235313666.1">
    <property type="nucleotide sequence ID" value="NZ_JAKGAS010000009.1"/>
</dbReference>